<dbReference type="SUPFAM" id="SSF103190">
    <property type="entry name" value="Sensory domain-like"/>
    <property type="match status" value="1"/>
</dbReference>
<dbReference type="AlphaFoldDB" id="A0A1W1XTE2"/>
<evidence type="ECO:0000256" key="4">
    <source>
        <dbReference type="ARBA" id="ARBA00022692"/>
    </source>
</evidence>
<evidence type="ECO:0000256" key="7">
    <source>
        <dbReference type="ARBA" id="ARBA00023224"/>
    </source>
</evidence>
<dbReference type="EMBL" id="FWXH01000016">
    <property type="protein sequence ID" value="SMC27115.1"/>
    <property type="molecule type" value="Genomic_DNA"/>
</dbReference>
<keyword evidence="14" id="KW-1185">Reference proteome</keyword>
<dbReference type="GO" id="GO:0007165">
    <property type="term" value="P:signal transduction"/>
    <property type="evidence" value="ECO:0007669"/>
    <property type="project" value="UniProtKB-KW"/>
</dbReference>
<keyword evidence="5 10" id="KW-1133">Transmembrane helix</keyword>
<sequence length="666" mass="72664">MKSRVTVKIIVKIAILVIFMGGVIGAAGFYNSYTTLKDSNETMLKNTAADASGMINKYLESQYDKLALVAARPEMKNNNSDAQISMLNQVKNDLGFSKFEVVDPSLSTHDTDGENVSLEGKGDSKIKYVTDALAGKNSISDPVRTMDGIVVVELAVPIKDNNGNVIGALVGDIDARSLNDTVNSVSMSKNGYGFIIDKDGTKLAYKNLTLVYDGDNDLTNLHNNPNLSGIVKYEKEMIARKKGVGEYSSDGKEMWIAYVPVSNTNWSLGVVLPKSEALASTYKLAEIIIIITILFILIGIINGYFIAKNVTKPLEIFKKHVLKMSNCDFSQKISIDTKDEFGDIARALNLCTENLKEVIGSVKTESITINEGTSVMNEMFSELSDKVQQITATTEEISAGMEETSASIQEIAAKSSEVNNSINKTSEDAKDGLKVSLEIEKKAKDIKEKTLSSRKEMLLVCNNSKDKLKKSIEDAKVVNEISNMADGILKIAEQTNLLALNAAIEAARAGENGKGFSVVAEEVRQLAEQSSSNVGKIQTNVAAVTKAVNTLSVVAEDILNIIENNIIKDYESFIDISEQYKNDGTVFNNVMVKFSNASDIIAKSMEIVSENMNDINKTIEDVSKASNEIAESITLVNEKNDKIRNLSDDNKVTSIKLEDSVKKFVI</sequence>
<keyword evidence="7 9" id="KW-0807">Transducer</keyword>
<dbReference type="InterPro" id="IPR003660">
    <property type="entry name" value="HAMP_dom"/>
</dbReference>
<dbReference type="Pfam" id="PF00672">
    <property type="entry name" value="HAMP"/>
    <property type="match status" value="1"/>
</dbReference>
<evidence type="ECO:0000259" key="11">
    <source>
        <dbReference type="PROSITE" id="PS50111"/>
    </source>
</evidence>
<dbReference type="InterPro" id="IPR004089">
    <property type="entry name" value="MCPsignal_dom"/>
</dbReference>
<dbReference type="RefSeq" id="WP_084116933.1">
    <property type="nucleotide sequence ID" value="NZ_FWXH01000016.1"/>
</dbReference>
<reference evidence="13 14" key="1">
    <citation type="submission" date="2017-04" db="EMBL/GenBank/DDBJ databases">
        <authorList>
            <person name="Afonso C.L."/>
            <person name="Miller P.J."/>
            <person name="Scott M.A."/>
            <person name="Spackman E."/>
            <person name="Goraichik I."/>
            <person name="Dimitrov K.M."/>
            <person name="Suarez D.L."/>
            <person name="Swayne D.E."/>
        </authorList>
    </citation>
    <scope>NUCLEOTIDE SEQUENCE [LARGE SCALE GENOMIC DNA]</scope>
    <source>
        <strain evidence="13 14">DSM 12555</strain>
    </source>
</reference>
<comment type="similarity">
    <text evidence="8">Belongs to the methyl-accepting chemotaxis (MCP) protein family.</text>
</comment>
<dbReference type="SMART" id="SM00283">
    <property type="entry name" value="MA"/>
    <property type="match status" value="1"/>
</dbReference>
<dbReference type="PANTHER" id="PTHR32089">
    <property type="entry name" value="METHYL-ACCEPTING CHEMOTAXIS PROTEIN MCPB"/>
    <property type="match status" value="1"/>
</dbReference>
<comment type="subcellular location">
    <subcellularLocation>
        <location evidence="1">Cell membrane</location>
        <topology evidence="1">Multi-pass membrane protein</topology>
    </subcellularLocation>
</comment>
<evidence type="ECO:0000256" key="9">
    <source>
        <dbReference type="PROSITE-ProRule" id="PRU00284"/>
    </source>
</evidence>
<dbReference type="SMART" id="SM00304">
    <property type="entry name" value="HAMP"/>
    <property type="match status" value="1"/>
</dbReference>
<dbReference type="Gene3D" id="1.10.287.950">
    <property type="entry name" value="Methyl-accepting chemotaxis protein"/>
    <property type="match status" value="1"/>
</dbReference>
<dbReference type="PANTHER" id="PTHR32089:SF112">
    <property type="entry name" value="LYSOZYME-LIKE PROTEIN-RELATED"/>
    <property type="match status" value="1"/>
</dbReference>
<evidence type="ECO:0000256" key="8">
    <source>
        <dbReference type="ARBA" id="ARBA00029447"/>
    </source>
</evidence>
<evidence type="ECO:0000256" key="5">
    <source>
        <dbReference type="ARBA" id="ARBA00022989"/>
    </source>
</evidence>
<dbReference type="OrthoDB" id="9814363at2"/>
<feature type="domain" description="HAMP" evidence="12">
    <location>
        <begin position="308"/>
        <end position="360"/>
    </location>
</feature>
<evidence type="ECO:0000256" key="10">
    <source>
        <dbReference type="SAM" id="Phobius"/>
    </source>
</evidence>
<evidence type="ECO:0000256" key="1">
    <source>
        <dbReference type="ARBA" id="ARBA00004651"/>
    </source>
</evidence>
<evidence type="ECO:0000256" key="6">
    <source>
        <dbReference type="ARBA" id="ARBA00023136"/>
    </source>
</evidence>
<dbReference type="Pfam" id="PF02743">
    <property type="entry name" value="dCache_1"/>
    <property type="match status" value="1"/>
</dbReference>
<gene>
    <name evidence="13" type="ORF">SAMN02745134_03054</name>
</gene>
<dbReference type="InterPro" id="IPR029151">
    <property type="entry name" value="Sensor-like_sf"/>
</dbReference>
<dbReference type="CDD" id="cd18773">
    <property type="entry name" value="PDC1_HK_sensor"/>
    <property type="match status" value="1"/>
</dbReference>
<dbReference type="Proteomes" id="UP000192468">
    <property type="component" value="Unassembled WGS sequence"/>
</dbReference>
<dbReference type="Pfam" id="PF00015">
    <property type="entry name" value="MCPsignal"/>
    <property type="match status" value="1"/>
</dbReference>
<keyword evidence="6 10" id="KW-0472">Membrane</keyword>
<protein>
    <submittedName>
        <fullName evidence="13">Methyl-accepting chemotaxis protein</fullName>
    </submittedName>
</protein>
<feature type="transmembrane region" description="Helical" evidence="10">
    <location>
        <begin position="9"/>
        <end position="30"/>
    </location>
</feature>
<dbReference type="CDD" id="cd12912">
    <property type="entry name" value="PDC2_MCP_like"/>
    <property type="match status" value="1"/>
</dbReference>
<feature type="domain" description="Methyl-accepting transducer" evidence="11">
    <location>
        <begin position="379"/>
        <end position="630"/>
    </location>
</feature>
<evidence type="ECO:0000256" key="2">
    <source>
        <dbReference type="ARBA" id="ARBA00022475"/>
    </source>
</evidence>
<dbReference type="PROSITE" id="PS50885">
    <property type="entry name" value="HAMP"/>
    <property type="match status" value="1"/>
</dbReference>
<name>A0A1W1XTE2_9CLOT</name>
<dbReference type="Gene3D" id="3.30.450.20">
    <property type="entry name" value="PAS domain"/>
    <property type="match status" value="1"/>
</dbReference>
<accession>A0A1W1XTE2</accession>
<keyword evidence="2" id="KW-1003">Cell membrane</keyword>
<organism evidence="13 14">
    <name type="scientific">Clostridium acidisoli DSM 12555</name>
    <dbReference type="NCBI Taxonomy" id="1121291"/>
    <lineage>
        <taxon>Bacteria</taxon>
        <taxon>Bacillati</taxon>
        <taxon>Bacillota</taxon>
        <taxon>Clostridia</taxon>
        <taxon>Eubacteriales</taxon>
        <taxon>Clostridiaceae</taxon>
        <taxon>Clostridium</taxon>
    </lineage>
</organism>
<dbReference type="GO" id="GO:0005886">
    <property type="term" value="C:plasma membrane"/>
    <property type="evidence" value="ECO:0007669"/>
    <property type="project" value="UniProtKB-SubCell"/>
</dbReference>
<evidence type="ECO:0000313" key="14">
    <source>
        <dbReference type="Proteomes" id="UP000192468"/>
    </source>
</evidence>
<proteinExistence type="inferred from homology"/>
<keyword evidence="4 10" id="KW-0812">Transmembrane</keyword>
<dbReference type="InterPro" id="IPR033479">
    <property type="entry name" value="dCache_1"/>
</dbReference>
<dbReference type="STRING" id="1121291.SAMN02745134_03054"/>
<dbReference type="PROSITE" id="PS50111">
    <property type="entry name" value="CHEMOTAXIS_TRANSDUC_2"/>
    <property type="match status" value="1"/>
</dbReference>
<keyword evidence="3" id="KW-0145">Chemotaxis</keyword>
<dbReference type="SUPFAM" id="SSF58104">
    <property type="entry name" value="Methyl-accepting chemotaxis protein (MCP) signaling domain"/>
    <property type="match status" value="1"/>
</dbReference>
<evidence type="ECO:0000259" key="12">
    <source>
        <dbReference type="PROSITE" id="PS50885"/>
    </source>
</evidence>
<evidence type="ECO:0000256" key="3">
    <source>
        <dbReference type="ARBA" id="ARBA00022500"/>
    </source>
</evidence>
<dbReference type="GO" id="GO:0006935">
    <property type="term" value="P:chemotaxis"/>
    <property type="evidence" value="ECO:0007669"/>
    <property type="project" value="UniProtKB-KW"/>
</dbReference>
<evidence type="ECO:0000313" key="13">
    <source>
        <dbReference type="EMBL" id="SMC27115.1"/>
    </source>
</evidence>
<dbReference type="CDD" id="cd06225">
    <property type="entry name" value="HAMP"/>
    <property type="match status" value="1"/>
</dbReference>
<feature type="transmembrane region" description="Helical" evidence="10">
    <location>
        <begin position="287"/>
        <end position="307"/>
    </location>
</feature>